<evidence type="ECO:0008006" key="4">
    <source>
        <dbReference type="Google" id="ProtNLM"/>
    </source>
</evidence>
<dbReference type="EMBL" id="BAABLM010000010">
    <property type="protein sequence ID" value="GAA4684901.1"/>
    <property type="molecule type" value="Genomic_DNA"/>
</dbReference>
<sequence>MSLDSSREEVAGLFSQTVTRLGGGGWSDDVSAPRECELGSGAPGQQYRIQRRGPGSADFRTAATKVQALWSDRGYEAALSTIDRGGAVEVRHVEVGNGLFLRLLLNENAAILTGVSRCAPTVTSDDAALDGDSSET</sequence>
<accession>A0ABP8WAS9</accession>
<organism evidence="2 3">
    <name type="scientific">Frondihabitans cladoniiphilus</name>
    <dbReference type="NCBI Taxonomy" id="715785"/>
    <lineage>
        <taxon>Bacteria</taxon>
        <taxon>Bacillati</taxon>
        <taxon>Actinomycetota</taxon>
        <taxon>Actinomycetes</taxon>
        <taxon>Micrococcales</taxon>
        <taxon>Microbacteriaceae</taxon>
        <taxon>Frondihabitans</taxon>
    </lineage>
</organism>
<gene>
    <name evidence="2" type="ORF">GCM10025780_33970</name>
</gene>
<reference evidence="3" key="1">
    <citation type="journal article" date="2019" name="Int. J. Syst. Evol. Microbiol.">
        <title>The Global Catalogue of Microorganisms (GCM) 10K type strain sequencing project: providing services to taxonomists for standard genome sequencing and annotation.</title>
        <authorList>
            <consortium name="The Broad Institute Genomics Platform"/>
            <consortium name="The Broad Institute Genome Sequencing Center for Infectious Disease"/>
            <person name="Wu L."/>
            <person name="Ma J."/>
        </authorList>
    </citation>
    <scope>NUCLEOTIDE SEQUENCE [LARGE SCALE GENOMIC DNA]</scope>
    <source>
        <strain evidence="3">JCM 18956</strain>
    </source>
</reference>
<evidence type="ECO:0000313" key="2">
    <source>
        <dbReference type="EMBL" id="GAA4684901.1"/>
    </source>
</evidence>
<feature type="region of interest" description="Disordered" evidence="1">
    <location>
        <begin position="19"/>
        <end position="58"/>
    </location>
</feature>
<proteinExistence type="predicted"/>
<dbReference type="Proteomes" id="UP001501295">
    <property type="component" value="Unassembled WGS sequence"/>
</dbReference>
<keyword evidence="3" id="KW-1185">Reference proteome</keyword>
<evidence type="ECO:0000313" key="3">
    <source>
        <dbReference type="Proteomes" id="UP001501295"/>
    </source>
</evidence>
<dbReference type="RefSeq" id="WP_345377120.1">
    <property type="nucleotide sequence ID" value="NZ_BAABLM010000010.1"/>
</dbReference>
<evidence type="ECO:0000256" key="1">
    <source>
        <dbReference type="SAM" id="MobiDB-lite"/>
    </source>
</evidence>
<name>A0ABP8WAS9_9MICO</name>
<comment type="caution">
    <text evidence="2">The sequence shown here is derived from an EMBL/GenBank/DDBJ whole genome shotgun (WGS) entry which is preliminary data.</text>
</comment>
<protein>
    <recommendedName>
        <fullName evidence="4">Lipoprotein</fullName>
    </recommendedName>
</protein>